<evidence type="ECO:0000256" key="1">
    <source>
        <dbReference type="SAM" id="Phobius"/>
    </source>
</evidence>
<accession>A0A1V0SCJ2</accession>
<keyword evidence="1" id="KW-0812">Transmembrane</keyword>
<evidence type="ECO:0000313" key="2">
    <source>
        <dbReference type="EMBL" id="ARF09425.1"/>
    </source>
</evidence>
<dbReference type="EMBL" id="KY684085">
    <property type="protein sequence ID" value="ARF09425.1"/>
    <property type="molecule type" value="Genomic_DNA"/>
</dbReference>
<gene>
    <name evidence="2" type="ORF">Indivirus_1_48</name>
</gene>
<feature type="transmembrane region" description="Helical" evidence="1">
    <location>
        <begin position="6"/>
        <end position="22"/>
    </location>
</feature>
<keyword evidence="1" id="KW-1133">Transmembrane helix</keyword>
<protein>
    <submittedName>
        <fullName evidence="2">Uncharacterized protein</fullName>
    </submittedName>
</protein>
<proteinExistence type="predicted"/>
<organism evidence="2">
    <name type="scientific">Indivirus ILV1</name>
    <dbReference type="NCBI Taxonomy" id="1977633"/>
    <lineage>
        <taxon>Viruses</taxon>
        <taxon>Varidnaviria</taxon>
        <taxon>Bamfordvirae</taxon>
        <taxon>Nucleocytoviricota</taxon>
        <taxon>Megaviricetes</taxon>
        <taxon>Imitervirales</taxon>
        <taxon>Mimiviridae</taxon>
        <taxon>Klosneuvirinae</taxon>
        <taxon>Indivirus</taxon>
    </lineage>
</organism>
<sequence length="361" mass="42248">MLKNSSIILIAIICLLIIYLMLDNRSTSTSQLEKFSGIRAQPIYKYKYRNRNEESEMNQLVDDVVSWNGEKESDVVKEKLNHNLLDIQWHNDYRDVQDGIQNLVADRRQRFNLANIPLIYSEPETDEVKVLVNDFIYVLNDNIRSRVPRERNPNSGWDEAVPDPNIKSGWEKSQESLGLPTSLYQNPAPKSIVRLISIEYVQKYETDDEIKYSVVMVLQKENVDDQMVVQASFVQDKRPLTDENNFFITTKVDMKIIIEDVYIKGFLSNDGPDAGILAAADKEKFYDFDTMEINNMTDPKEIQRILMEKYRIKSQEMEQRNAMLDEEGREFHRTLPSLYDFSNVKGTRTIFDDFNTKKVFY</sequence>
<name>A0A1V0SCJ2_9VIRU</name>
<reference evidence="2" key="1">
    <citation type="journal article" date="2017" name="Science">
        <title>Giant viruses with an expanded complement of translation system components.</title>
        <authorList>
            <person name="Schulz F."/>
            <person name="Yutin N."/>
            <person name="Ivanova N.N."/>
            <person name="Ortega D.R."/>
            <person name="Lee T.K."/>
            <person name="Vierheilig J."/>
            <person name="Daims H."/>
            <person name="Horn M."/>
            <person name="Wagner M."/>
            <person name="Jensen G.J."/>
            <person name="Kyrpides N.C."/>
            <person name="Koonin E.V."/>
            <person name="Woyke T."/>
        </authorList>
    </citation>
    <scope>NUCLEOTIDE SEQUENCE</scope>
    <source>
        <strain evidence="2">ILV1</strain>
    </source>
</reference>
<keyword evidence="1" id="KW-0472">Membrane</keyword>